<dbReference type="Gene3D" id="1.20.960.30">
    <property type="match status" value="1"/>
</dbReference>
<dbReference type="InterPro" id="IPR006594">
    <property type="entry name" value="LisH"/>
</dbReference>
<dbReference type="EMBL" id="GG738866">
    <property type="protein sequence ID" value="EFC44902.1"/>
    <property type="molecule type" value="Genomic_DNA"/>
</dbReference>
<dbReference type="FunCoup" id="D2VEK9">
    <property type="interactions" value="484"/>
</dbReference>
<dbReference type="OrthoDB" id="2415936at2759"/>
<dbReference type="AlphaFoldDB" id="D2VEK9"/>
<dbReference type="STRING" id="5762.D2VEK9"/>
<protein>
    <recommendedName>
        <fullName evidence="1">CTLH domain-containing protein</fullName>
    </recommendedName>
</protein>
<dbReference type="Pfam" id="PF10607">
    <property type="entry name" value="CTLH"/>
    <property type="match status" value="1"/>
</dbReference>
<keyword evidence="3" id="KW-1185">Reference proteome</keyword>
<dbReference type="PROSITE" id="PS50896">
    <property type="entry name" value="LISH"/>
    <property type="match status" value="1"/>
</dbReference>
<dbReference type="PANTHER" id="PTHR12864">
    <property type="entry name" value="RAN BINDING PROTEIN 9-RELATED"/>
    <property type="match status" value="1"/>
</dbReference>
<feature type="domain" description="CTLH" evidence="1">
    <location>
        <begin position="78"/>
        <end position="128"/>
    </location>
</feature>
<proteinExistence type="predicted"/>
<dbReference type="Proteomes" id="UP000006671">
    <property type="component" value="Unassembled WGS sequence"/>
</dbReference>
<dbReference type="InterPro" id="IPR013144">
    <property type="entry name" value="CRA_dom"/>
</dbReference>
<dbReference type="PROSITE" id="PS50897">
    <property type="entry name" value="CTLH"/>
    <property type="match status" value="1"/>
</dbReference>
<dbReference type="SMART" id="SM00668">
    <property type="entry name" value="CTLH"/>
    <property type="match status" value="1"/>
</dbReference>
<evidence type="ECO:0000259" key="1">
    <source>
        <dbReference type="PROSITE" id="PS50897"/>
    </source>
</evidence>
<accession>D2VEK9</accession>
<evidence type="ECO:0000313" key="3">
    <source>
        <dbReference type="Proteomes" id="UP000006671"/>
    </source>
</evidence>
<name>D2VEK9_NAEGR</name>
<dbReference type="GeneID" id="8848871"/>
<dbReference type="Pfam" id="PF08513">
    <property type="entry name" value="LisH"/>
    <property type="match status" value="1"/>
</dbReference>
<dbReference type="InParanoid" id="D2VEK9"/>
<evidence type="ECO:0000313" key="2">
    <source>
        <dbReference type="EMBL" id="EFC44902.1"/>
    </source>
</evidence>
<dbReference type="RefSeq" id="XP_002677646.1">
    <property type="nucleotide sequence ID" value="XM_002677600.1"/>
</dbReference>
<dbReference type="KEGG" id="ngr:NAEGRDRAFT_36605"/>
<organism evidence="3">
    <name type="scientific">Naegleria gruberi</name>
    <name type="common">Amoeba</name>
    <dbReference type="NCBI Taxonomy" id="5762"/>
    <lineage>
        <taxon>Eukaryota</taxon>
        <taxon>Discoba</taxon>
        <taxon>Heterolobosea</taxon>
        <taxon>Tetramitia</taxon>
        <taxon>Eutetramitia</taxon>
        <taxon>Vahlkampfiidae</taxon>
        <taxon>Naegleria</taxon>
    </lineage>
</organism>
<dbReference type="SMART" id="SM00667">
    <property type="entry name" value="LisH"/>
    <property type="match status" value="1"/>
</dbReference>
<sequence>MSKPAVRAFQKSIIDRNEWEDKLAQIKINRSDLDSLVLNYLVVEGYKEAAQVFQQESGLKNDDTNETNTNGIGERVTIRKKVIEGDIIGAIGEVNMLNPQILDSSPELFFKLKQQQLIELIRSGKIDDALRFAQEELVPLVEDNSEFLQEVEKVMSLLAFEDQKSCPYSSLLGNGQRQKTASELNSAILKSQQLEATPKLQLLLKILMFSQKRLQEKVDFPAILDVMNCHLVREENDQMDLSRDSELSDDEAD</sequence>
<dbReference type="SMART" id="SM00757">
    <property type="entry name" value="CRA"/>
    <property type="match status" value="1"/>
</dbReference>
<dbReference type="InterPro" id="IPR050618">
    <property type="entry name" value="Ubq-SigPath_Reg"/>
</dbReference>
<dbReference type="InterPro" id="IPR024964">
    <property type="entry name" value="CTLH/CRA"/>
</dbReference>
<dbReference type="VEuPathDB" id="AmoebaDB:NAEGRDRAFT_36605"/>
<dbReference type="OMA" id="KMILWAQ"/>
<dbReference type="eggNOG" id="KOG2659">
    <property type="taxonomic scope" value="Eukaryota"/>
</dbReference>
<dbReference type="InterPro" id="IPR006595">
    <property type="entry name" value="CTLH_C"/>
</dbReference>
<gene>
    <name evidence="2" type="ORF">NAEGRDRAFT_36605</name>
</gene>
<reference evidence="2 3" key="1">
    <citation type="journal article" date="2010" name="Cell">
        <title>The genome of Naegleria gruberi illuminates early eukaryotic versatility.</title>
        <authorList>
            <person name="Fritz-Laylin L.K."/>
            <person name="Prochnik S.E."/>
            <person name="Ginger M.L."/>
            <person name="Dacks J.B."/>
            <person name="Carpenter M.L."/>
            <person name="Field M.C."/>
            <person name="Kuo A."/>
            <person name="Paredez A."/>
            <person name="Chapman J."/>
            <person name="Pham J."/>
            <person name="Shu S."/>
            <person name="Neupane R."/>
            <person name="Cipriano M."/>
            <person name="Mancuso J."/>
            <person name="Tu H."/>
            <person name="Salamov A."/>
            <person name="Lindquist E."/>
            <person name="Shapiro H."/>
            <person name="Lucas S."/>
            <person name="Grigoriev I.V."/>
            <person name="Cande W.Z."/>
            <person name="Fulton C."/>
            <person name="Rokhsar D.S."/>
            <person name="Dawson S.C."/>
        </authorList>
    </citation>
    <scope>NUCLEOTIDE SEQUENCE [LARGE SCALE GENOMIC DNA]</scope>
    <source>
        <strain evidence="2 3">NEG-M</strain>
    </source>
</reference>